<dbReference type="Pfam" id="PF14329">
    <property type="entry name" value="DUF4386"/>
    <property type="match status" value="1"/>
</dbReference>
<feature type="transmembrane region" description="Helical" evidence="1">
    <location>
        <begin position="194"/>
        <end position="215"/>
    </location>
</feature>
<feature type="transmembrane region" description="Helical" evidence="1">
    <location>
        <begin position="137"/>
        <end position="157"/>
    </location>
</feature>
<dbReference type="EMBL" id="FOLG01000001">
    <property type="protein sequence ID" value="SFB76039.1"/>
    <property type="molecule type" value="Genomic_DNA"/>
</dbReference>
<dbReference type="RefSeq" id="WP_177208211.1">
    <property type="nucleotide sequence ID" value="NZ_FOLG01000001.1"/>
</dbReference>
<sequence>MIHTPTADRRLFRLAGLLYLIIIACGLWSELAVRQPMLSATDDALADRLFEGDAIFRLSLTADLLMALCDVALAVLLFAILSPRGPLIAALATAFRLVQSAVIGANLLLPYAALHLMQTDPAGPVSVARTLMELHGTGYDIGLAFFGLSCLCTGWLVARHPMFARWLGILIAAAGAVYLAGTALRLLAPSLSLAFSPAYLVSIVAETSFCLWLLVGGRKARSTSS</sequence>
<evidence type="ECO:0000313" key="2">
    <source>
        <dbReference type="EMBL" id="SFB76039.1"/>
    </source>
</evidence>
<protein>
    <recommendedName>
        <fullName evidence="4">DUF4386 domain-containing protein</fullName>
    </recommendedName>
</protein>
<keyword evidence="3" id="KW-1185">Reference proteome</keyword>
<dbReference type="STRING" id="441112.SAMN04488094_101342"/>
<organism evidence="2 3">
    <name type="scientific">Tropicimonas isoalkanivorans</name>
    <dbReference type="NCBI Taxonomy" id="441112"/>
    <lineage>
        <taxon>Bacteria</taxon>
        <taxon>Pseudomonadati</taxon>
        <taxon>Pseudomonadota</taxon>
        <taxon>Alphaproteobacteria</taxon>
        <taxon>Rhodobacterales</taxon>
        <taxon>Roseobacteraceae</taxon>
        <taxon>Tropicimonas</taxon>
    </lineage>
</organism>
<keyword evidence="1" id="KW-0472">Membrane</keyword>
<keyword evidence="1" id="KW-1133">Transmembrane helix</keyword>
<feature type="transmembrane region" description="Helical" evidence="1">
    <location>
        <begin position="169"/>
        <end position="188"/>
    </location>
</feature>
<accession>A0A1I1DM28</accession>
<evidence type="ECO:0000256" key="1">
    <source>
        <dbReference type="SAM" id="Phobius"/>
    </source>
</evidence>
<dbReference type="AlphaFoldDB" id="A0A1I1DM28"/>
<feature type="transmembrane region" description="Helical" evidence="1">
    <location>
        <begin position="94"/>
        <end position="117"/>
    </location>
</feature>
<evidence type="ECO:0000313" key="3">
    <source>
        <dbReference type="Proteomes" id="UP000198728"/>
    </source>
</evidence>
<feature type="transmembrane region" description="Helical" evidence="1">
    <location>
        <begin position="12"/>
        <end position="29"/>
    </location>
</feature>
<reference evidence="2 3" key="1">
    <citation type="submission" date="2016-10" db="EMBL/GenBank/DDBJ databases">
        <authorList>
            <person name="de Groot N.N."/>
        </authorList>
    </citation>
    <scope>NUCLEOTIDE SEQUENCE [LARGE SCALE GENOMIC DNA]</scope>
    <source>
        <strain evidence="2 3">DSM 19548</strain>
    </source>
</reference>
<evidence type="ECO:0008006" key="4">
    <source>
        <dbReference type="Google" id="ProtNLM"/>
    </source>
</evidence>
<proteinExistence type="predicted"/>
<gene>
    <name evidence="2" type="ORF">SAMN04488094_101342</name>
</gene>
<name>A0A1I1DM28_9RHOB</name>
<dbReference type="Proteomes" id="UP000198728">
    <property type="component" value="Unassembled WGS sequence"/>
</dbReference>
<keyword evidence="1" id="KW-0812">Transmembrane</keyword>
<dbReference type="InterPro" id="IPR025495">
    <property type="entry name" value="DUF4386"/>
</dbReference>
<feature type="transmembrane region" description="Helical" evidence="1">
    <location>
        <begin position="64"/>
        <end position="82"/>
    </location>
</feature>